<evidence type="ECO:0000256" key="3">
    <source>
        <dbReference type="SAM" id="MobiDB-lite"/>
    </source>
</evidence>
<dbReference type="GO" id="GO:0032469">
    <property type="term" value="P:endoplasmic reticulum calcium ion homeostasis"/>
    <property type="evidence" value="ECO:0007669"/>
    <property type="project" value="Ensembl"/>
</dbReference>
<comment type="similarity">
    <text evidence="1">Belongs to the PACS family.</text>
</comment>
<dbReference type="Pfam" id="PF10254">
    <property type="entry name" value="Pacs-1"/>
    <property type="match status" value="1"/>
</dbReference>
<evidence type="ECO:0000259" key="5">
    <source>
        <dbReference type="Pfam" id="PF25332"/>
    </source>
</evidence>
<dbReference type="Ensembl" id="ENSCJPT00005037031.1">
    <property type="protein sequence ID" value="ENSCJPP00005027388.1"/>
    <property type="gene ID" value="ENSCJPG00005021231.1"/>
</dbReference>
<dbReference type="GO" id="GO:1990456">
    <property type="term" value="P:mitochondrion-endoplasmic reticulum membrane tethering"/>
    <property type="evidence" value="ECO:0007669"/>
    <property type="project" value="Ensembl"/>
</dbReference>
<feature type="compositionally biased region" description="Low complexity" evidence="3">
    <location>
        <begin position="693"/>
        <end position="712"/>
    </location>
</feature>
<dbReference type="GO" id="GO:0005739">
    <property type="term" value="C:mitochondrion"/>
    <property type="evidence" value="ECO:0007669"/>
    <property type="project" value="Ensembl"/>
</dbReference>
<reference evidence="6" key="1">
    <citation type="submission" date="2015-11" db="EMBL/GenBank/DDBJ databases">
        <authorList>
            <consortium name="International Coturnix japonica Genome Analysis Consortium"/>
            <person name="Warren W."/>
            <person name="Burt D.W."/>
            <person name="Antin P.B."/>
            <person name="Lanford R."/>
            <person name="Gros J."/>
            <person name="Wilson R.K."/>
        </authorList>
    </citation>
    <scope>NUCLEOTIDE SEQUENCE [LARGE SCALE GENOMIC DNA]</scope>
</reference>
<dbReference type="Proteomes" id="UP000694412">
    <property type="component" value="Chromosome 8"/>
</dbReference>
<feature type="compositionally biased region" description="Polar residues" evidence="3">
    <location>
        <begin position="185"/>
        <end position="197"/>
    </location>
</feature>
<reference evidence="6" key="2">
    <citation type="submission" date="2025-08" db="UniProtKB">
        <authorList>
            <consortium name="Ensembl"/>
        </authorList>
    </citation>
    <scope>IDENTIFICATION</scope>
</reference>
<dbReference type="GO" id="GO:0072659">
    <property type="term" value="P:protein localization to plasma membrane"/>
    <property type="evidence" value="ECO:0007669"/>
    <property type="project" value="Ensembl"/>
</dbReference>
<evidence type="ECO:0000256" key="1">
    <source>
        <dbReference type="ARBA" id="ARBA00008590"/>
    </source>
</evidence>
<feature type="compositionally biased region" description="Basic and acidic residues" evidence="3">
    <location>
        <begin position="448"/>
        <end position="457"/>
    </location>
</feature>
<feature type="region of interest" description="Disordered" evidence="3">
    <location>
        <begin position="680"/>
        <end position="733"/>
    </location>
</feature>
<dbReference type="GO" id="GO:0034497">
    <property type="term" value="P:protein localization to phagophore assembly site"/>
    <property type="evidence" value="ECO:0007669"/>
    <property type="project" value="Ensembl"/>
</dbReference>
<organism evidence="6 7">
    <name type="scientific">Coturnix japonica</name>
    <name type="common">Japanese quail</name>
    <name type="synonym">Coturnix coturnix japonica</name>
    <dbReference type="NCBI Taxonomy" id="93934"/>
    <lineage>
        <taxon>Eukaryota</taxon>
        <taxon>Metazoa</taxon>
        <taxon>Chordata</taxon>
        <taxon>Craniata</taxon>
        <taxon>Vertebrata</taxon>
        <taxon>Euteleostomi</taxon>
        <taxon>Archelosauria</taxon>
        <taxon>Archosauria</taxon>
        <taxon>Dinosauria</taxon>
        <taxon>Saurischia</taxon>
        <taxon>Theropoda</taxon>
        <taxon>Coelurosauria</taxon>
        <taxon>Aves</taxon>
        <taxon>Neognathae</taxon>
        <taxon>Galloanserae</taxon>
        <taxon>Galliformes</taxon>
        <taxon>Phasianidae</taxon>
        <taxon>Perdicinae</taxon>
        <taxon>Coturnix</taxon>
    </lineage>
</organism>
<accession>A0A8C2YHQ5</accession>
<evidence type="ECO:0000256" key="2">
    <source>
        <dbReference type="ARBA" id="ARBA00022553"/>
    </source>
</evidence>
<feature type="compositionally biased region" description="Polar residues" evidence="3">
    <location>
        <begin position="370"/>
        <end position="383"/>
    </location>
</feature>
<feature type="compositionally biased region" description="Basic and acidic residues" evidence="3">
    <location>
        <begin position="754"/>
        <end position="766"/>
    </location>
</feature>
<name>A0A8C2YHQ5_COTJA</name>
<protein>
    <submittedName>
        <fullName evidence="6">Phosphofurin acidic cluster sorting protein 2</fullName>
    </submittedName>
</protein>
<feature type="compositionally biased region" description="Basic and acidic residues" evidence="3">
    <location>
        <begin position="353"/>
        <end position="367"/>
    </location>
</feature>
<dbReference type="Pfam" id="PF25332">
    <property type="entry name" value="C2_PACS_N"/>
    <property type="match status" value="1"/>
</dbReference>
<dbReference type="GO" id="GO:0044325">
    <property type="term" value="F:transmembrane transporter binding"/>
    <property type="evidence" value="ECO:0007669"/>
    <property type="project" value="TreeGrafter"/>
</dbReference>
<dbReference type="InterPro" id="IPR057541">
    <property type="entry name" value="PACS1/2_N"/>
</dbReference>
<dbReference type="AlphaFoldDB" id="A0A8C2YHQ5"/>
<feature type="compositionally biased region" description="Low complexity" evidence="3">
    <location>
        <begin position="723"/>
        <end position="733"/>
    </location>
</feature>
<evidence type="ECO:0000313" key="7">
    <source>
        <dbReference type="Proteomes" id="UP000694412"/>
    </source>
</evidence>
<feature type="region of interest" description="Disordered" evidence="3">
    <location>
        <begin position="751"/>
        <end position="770"/>
    </location>
</feature>
<dbReference type="GeneTree" id="ENSGT00950000183209"/>
<feature type="domain" description="Phosphofurin acidic cluster sorting protein 1/2 N-terminal C2" evidence="5">
    <location>
        <begin position="20"/>
        <end position="179"/>
    </location>
</feature>
<dbReference type="InterPro" id="IPR019381">
    <property type="entry name" value="PACS1/2_C"/>
</dbReference>
<dbReference type="PANTHER" id="PTHR13280:SF15">
    <property type="entry name" value="PHOSPHOFURIN ACIDIC CLUSTER SORTING PROTEIN 2"/>
    <property type="match status" value="1"/>
</dbReference>
<dbReference type="GO" id="GO:0005783">
    <property type="term" value="C:endoplasmic reticulum"/>
    <property type="evidence" value="ECO:0007669"/>
    <property type="project" value="Ensembl"/>
</dbReference>
<gene>
    <name evidence="6" type="primary">PACS2</name>
</gene>
<keyword evidence="7" id="KW-1185">Reference proteome</keyword>
<evidence type="ECO:0000259" key="4">
    <source>
        <dbReference type="Pfam" id="PF10254"/>
    </source>
</evidence>
<reference evidence="6" key="3">
    <citation type="submission" date="2025-09" db="UniProtKB">
        <authorList>
            <consortium name="Ensembl"/>
        </authorList>
    </citation>
    <scope>IDENTIFICATION</scope>
</reference>
<dbReference type="PANTHER" id="PTHR13280">
    <property type="entry name" value="PHOSPHOFURIN ACIDIC CLUSTER SORTING PROTEIN"/>
    <property type="match status" value="1"/>
</dbReference>
<evidence type="ECO:0000313" key="6">
    <source>
        <dbReference type="Ensembl" id="ENSCJPP00005027388.1"/>
    </source>
</evidence>
<feature type="region of interest" description="Disordered" evidence="3">
    <location>
        <begin position="293"/>
        <end position="458"/>
    </location>
</feature>
<keyword evidence="2" id="KW-0597">Phosphoprotein</keyword>
<feature type="compositionally biased region" description="Low complexity" evidence="3">
    <location>
        <begin position="205"/>
        <end position="218"/>
    </location>
</feature>
<feature type="region of interest" description="Disordered" evidence="3">
    <location>
        <begin position="182"/>
        <end position="218"/>
    </location>
</feature>
<sequence>MAPRGRLSFPGGAGALGRPVPMNLFATWEIDGSSPSCVPRLCSLTLKKLVVLKELDKELISVVIAVKMQGSKRILRSHEIVLPPSGHVETELALTFSLQYPHFLKRDGNKLQIMLQRRKRYKNRTILGYKTLAVGSINMAEVMQHPTEGGQVLSLFSNIKEAAVKVAEIWIFSLSSQPIDHEDSTMQASQKIKSTDNYSEEEYESFSSEQEASDDAVQGQDLDDDEYELGKPKKQRRSIVRTTSITRQQNFKQKVVALLKRFKVSDEVLDSEQDPAEHVPEVEEDLDLLYDTLDIENPSDSGPDMEDDDSVLSTPKPKLKPYFEGLSHSSSQTEIGSIHSIRSQREPSSPVEVPEKTKSLGTKHTDDSISDTVSFESNQQAEVQETELPAPDVFVEKLPPSGKITKTESLIIPSTRSEGKQTGRRGRSTSLKERQPVRPQNERANSLDNERSPDTRHHLQIPRKTVYDQLNHILVSDDQLPENIILVNTSDWQGQYLSDVLQKHTLPVVCTCSSADIQAAFSTIVSRIQRYCNCNSQPPSPIKIAVAGAQNYLSAVLRLFVEQLSHKTPDWLGYMRFLIIPLGSHPVAKYLGSVDYRYNNFFQDVAWRDLFNKLEAQTTVTETLDVVSRITQYIAGANCAHQLPIAEAMLTYKQKRYVINVMLAFQKGCHDGGGVQPQTNSLAFSLQGDSDDAAPSSSSVLSSTPPSVSPAVKEASPTPPSSPSVTGSFSSSSQGLGAELMGLQVDYWTAAPPMDRKRDPEKKDPSTTKNTLKCTFRSLQVSRLPASGEIATTPTMSMTVVTKEKNKKVMFLPKKTKDKEVESKSQCIEGISRLICTAKHQQNMLRVLIDGVEWNDVKFFQLAAQWSSHVKHFPICIFGHSKSNF</sequence>
<proteinExistence type="inferred from homology"/>
<feature type="domain" description="Phosphofurin acidic cluster sorting protein 1/2 C-terminal" evidence="4">
    <location>
        <begin position="466"/>
        <end position="881"/>
    </location>
</feature>